<dbReference type="Pfam" id="PF02322">
    <property type="entry name" value="Cyt_bd_oxida_II"/>
    <property type="match status" value="1"/>
</dbReference>
<dbReference type="PANTHER" id="PTHR43141">
    <property type="entry name" value="CYTOCHROME BD2 SUBUNIT II"/>
    <property type="match status" value="1"/>
</dbReference>
<proteinExistence type="inferred from homology"/>
<gene>
    <name evidence="8" type="ORF">ATO7_14958</name>
</gene>
<dbReference type="OrthoDB" id="9776710at2"/>
<keyword evidence="6 7" id="KW-0472">Membrane</keyword>
<comment type="caution">
    <text evidence="8">The sequence shown here is derived from an EMBL/GenBank/DDBJ whole genome shotgun (WGS) entry which is preliminary data.</text>
</comment>
<evidence type="ECO:0000256" key="1">
    <source>
        <dbReference type="ARBA" id="ARBA00004651"/>
    </source>
</evidence>
<feature type="transmembrane region" description="Helical" evidence="7">
    <location>
        <begin position="6"/>
        <end position="37"/>
    </location>
</feature>
<name>A0A1Y1SC12_9GAMM</name>
<keyword evidence="9" id="KW-1185">Reference proteome</keyword>
<evidence type="ECO:0000313" key="9">
    <source>
        <dbReference type="Proteomes" id="UP000192342"/>
    </source>
</evidence>
<keyword evidence="3" id="KW-1003">Cell membrane</keyword>
<dbReference type="GO" id="GO:0016682">
    <property type="term" value="F:oxidoreductase activity, acting on diphenols and related substances as donors, oxygen as acceptor"/>
    <property type="evidence" value="ECO:0007669"/>
    <property type="project" value="TreeGrafter"/>
</dbReference>
<protein>
    <submittedName>
        <fullName evidence="8">Cytochrome bd-I oxidase subunit II</fullName>
    </submittedName>
</protein>
<dbReference type="InterPro" id="IPR003317">
    <property type="entry name" value="Cyt-d_oxidase_su2"/>
</dbReference>
<evidence type="ECO:0000256" key="7">
    <source>
        <dbReference type="SAM" id="Phobius"/>
    </source>
</evidence>
<feature type="transmembrane region" description="Helical" evidence="7">
    <location>
        <begin position="58"/>
        <end position="77"/>
    </location>
</feature>
<sequence>MEFWLPIIYMAAMGLALLIYVILDGYDLGVGILLPLAEESEKDTMIASIGPFWDANETWIVLGVGILLIAFPLAHGIVLTHLYLPVTIMLMGLILRGVAFDLRVKAGDHRRALWNRAFFAGSLISAMAQGWMLGAYVTGLRDGTTSVLFSVLIALTLPALYVVLGCGWLNMKTEGTLQRKSHLWGGRAIWPMGLGLGLISIATPLVSPAIAAKWFSLPNALWLAPIPLVTLASFVGIVLTLRTSSEQQAAQPWRVFGLTVLICLMASLGLAYSLFPHIIIGQMTIWEASASVSSLLFTLVGVALTLPMILAYTFVVYRIFHGKATALSYD</sequence>
<reference evidence="8 9" key="1">
    <citation type="submission" date="2013-04" db="EMBL/GenBank/DDBJ databases">
        <title>Oceanococcus atlanticus 22II-S10r2 Genome Sequencing.</title>
        <authorList>
            <person name="Lai Q."/>
            <person name="Li G."/>
            <person name="Shao Z."/>
        </authorList>
    </citation>
    <scope>NUCLEOTIDE SEQUENCE [LARGE SCALE GENOMIC DNA]</scope>
    <source>
        <strain evidence="8 9">22II-S10r2</strain>
    </source>
</reference>
<dbReference type="EMBL" id="AQQV01000004">
    <property type="protein sequence ID" value="ORE85532.1"/>
    <property type="molecule type" value="Genomic_DNA"/>
</dbReference>
<feature type="transmembrane region" description="Helical" evidence="7">
    <location>
        <begin position="222"/>
        <end position="241"/>
    </location>
</feature>
<evidence type="ECO:0000256" key="2">
    <source>
        <dbReference type="ARBA" id="ARBA00007543"/>
    </source>
</evidence>
<comment type="subcellular location">
    <subcellularLocation>
        <location evidence="1">Cell membrane</location>
        <topology evidence="1">Multi-pass membrane protein</topology>
    </subcellularLocation>
</comment>
<keyword evidence="4 7" id="KW-0812">Transmembrane</keyword>
<feature type="transmembrane region" description="Helical" evidence="7">
    <location>
        <begin position="83"/>
        <end position="102"/>
    </location>
</feature>
<organism evidence="8 9">
    <name type="scientific">Oceanococcus atlanticus</name>
    <dbReference type="NCBI Taxonomy" id="1317117"/>
    <lineage>
        <taxon>Bacteria</taxon>
        <taxon>Pseudomonadati</taxon>
        <taxon>Pseudomonadota</taxon>
        <taxon>Gammaproteobacteria</taxon>
        <taxon>Chromatiales</taxon>
        <taxon>Oceanococcaceae</taxon>
        <taxon>Oceanococcus</taxon>
    </lineage>
</organism>
<evidence type="ECO:0000256" key="6">
    <source>
        <dbReference type="ARBA" id="ARBA00023136"/>
    </source>
</evidence>
<feature type="transmembrane region" description="Helical" evidence="7">
    <location>
        <begin position="146"/>
        <end position="169"/>
    </location>
</feature>
<feature type="transmembrane region" description="Helical" evidence="7">
    <location>
        <begin position="114"/>
        <end position="134"/>
    </location>
</feature>
<dbReference type="Proteomes" id="UP000192342">
    <property type="component" value="Unassembled WGS sequence"/>
</dbReference>
<dbReference type="GO" id="GO:0019646">
    <property type="term" value="P:aerobic electron transport chain"/>
    <property type="evidence" value="ECO:0007669"/>
    <property type="project" value="TreeGrafter"/>
</dbReference>
<feature type="transmembrane region" description="Helical" evidence="7">
    <location>
        <begin position="295"/>
        <end position="320"/>
    </location>
</feature>
<keyword evidence="5 7" id="KW-1133">Transmembrane helix</keyword>
<dbReference type="RefSeq" id="WP_083563196.1">
    <property type="nucleotide sequence ID" value="NZ_AQQV01000004.1"/>
</dbReference>
<dbReference type="GO" id="GO:0070069">
    <property type="term" value="C:cytochrome complex"/>
    <property type="evidence" value="ECO:0007669"/>
    <property type="project" value="TreeGrafter"/>
</dbReference>
<evidence type="ECO:0000313" key="8">
    <source>
        <dbReference type="EMBL" id="ORE85532.1"/>
    </source>
</evidence>
<dbReference type="STRING" id="1317117.ATO7_14958"/>
<dbReference type="PANTHER" id="PTHR43141:SF2">
    <property type="entry name" value="BLR3729 PROTEIN"/>
    <property type="match status" value="1"/>
</dbReference>
<feature type="transmembrane region" description="Helical" evidence="7">
    <location>
        <begin position="189"/>
        <end position="210"/>
    </location>
</feature>
<evidence type="ECO:0000256" key="4">
    <source>
        <dbReference type="ARBA" id="ARBA00022692"/>
    </source>
</evidence>
<evidence type="ECO:0000256" key="3">
    <source>
        <dbReference type="ARBA" id="ARBA00022475"/>
    </source>
</evidence>
<accession>A0A1Y1SC12</accession>
<evidence type="ECO:0000256" key="5">
    <source>
        <dbReference type="ARBA" id="ARBA00022989"/>
    </source>
</evidence>
<dbReference type="AlphaFoldDB" id="A0A1Y1SC12"/>
<feature type="transmembrane region" description="Helical" evidence="7">
    <location>
        <begin position="253"/>
        <end position="275"/>
    </location>
</feature>
<comment type="similarity">
    <text evidence="2">Belongs to the cytochrome ubiquinol oxidase subunit 2 family.</text>
</comment>
<dbReference type="GO" id="GO:0005886">
    <property type="term" value="C:plasma membrane"/>
    <property type="evidence" value="ECO:0007669"/>
    <property type="project" value="UniProtKB-SubCell"/>
</dbReference>
<dbReference type="GO" id="GO:0009055">
    <property type="term" value="F:electron transfer activity"/>
    <property type="evidence" value="ECO:0007669"/>
    <property type="project" value="TreeGrafter"/>
</dbReference>